<dbReference type="Gene3D" id="2.60.120.10">
    <property type="entry name" value="Jelly Rolls"/>
    <property type="match status" value="1"/>
</dbReference>
<dbReference type="EMBL" id="CP072943">
    <property type="protein sequence ID" value="QTX32179.1"/>
    <property type="molecule type" value="Genomic_DNA"/>
</dbReference>
<dbReference type="InterPro" id="IPR014710">
    <property type="entry name" value="RmlC-like_jellyroll"/>
</dbReference>
<reference evidence="3" key="1">
    <citation type="submission" date="2021-04" db="EMBL/GenBank/DDBJ databases">
        <title>A novel Synergistetes isolate from a pyrite-forming mixed culture.</title>
        <authorList>
            <person name="Bunk B."/>
            <person name="Sproer C."/>
            <person name="Spring S."/>
            <person name="Pester M."/>
        </authorList>
    </citation>
    <scope>NUCLEOTIDE SEQUENCE [LARGE SCALE GENOMIC DNA]</scope>
    <source>
        <strain evidence="3">J.5.4.2-T.3.5.2</strain>
    </source>
</reference>
<gene>
    <name evidence="2" type="ORF">KAR29_12850</name>
</gene>
<dbReference type="InterPro" id="IPR013096">
    <property type="entry name" value="Cupin_2"/>
</dbReference>
<dbReference type="RefSeq" id="WP_274373394.1">
    <property type="nucleotide sequence ID" value="NZ_CP072943.1"/>
</dbReference>
<evidence type="ECO:0000313" key="3">
    <source>
        <dbReference type="Proteomes" id="UP000671879"/>
    </source>
</evidence>
<dbReference type="PANTHER" id="PTHR37694">
    <property type="entry name" value="SLR8022 PROTEIN"/>
    <property type="match status" value="1"/>
</dbReference>
<sequence>MDKEREKGGRLEDLPVIATPEMEGTTKRVVFGPGRFWDDYVVRFFTTRSGSRTPFHSHDWPHYILILEGQVKGTIDGRTCELEGGCWAYVPPGVEHVFENVGTGDLKFICMVPKKGDPFDEGKL</sequence>
<dbReference type="SUPFAM" id="SSF51182">
    <property type="entry name" value="RmlC-like cupins"/>
    <property type="match status" value="1"/>
</dbReference>
<keyword evidence="3" id="KW-1185">Reference proteome</keyword>
<dbReference type="PANTHER" id="PTHR37694:SF1">
    <property type="entry name" value="SLR8022 PROTEIN"/>
    <property type="match status" value="1"/>
</dbReference>
<dbReference type="AlphaFoldDB" id="A0A9Q7AFA7"/>
<protein>
    <submittedName>
        <fullName evidence="2">Cupin domain-containing protein</fullName>
    </submittedName>
</protein>
<dbReference type="Proteomes" id="UP000671879">
    <property type="component" value="Chromosome"/>
</dbReference>
<dbReference type="KEGG" id="aram:KAR29_12850"/>
<dbReference type="Pfam" id="PF07883">
    <property type="entry name" value="Cupin_2"/>
    <property type="match status" value="1"/>
</dbReference>
<feature type="domain" description="Cupin type-2" evidence="1">
    <location>
        <begin position="47"/>
        <end position="111"/>
    </location>
</feature>
<organism evidence="2 3">
    <name type="scientific">Aminithiophilus ramosus</name>
    <dbReference type="NCBI Taxonomy" id="3029084"/>
    <lineage>
        <taxon>Bacteria</taxon>
        <taxon>Thermotogati</taxon>
        <taxon>Synergistota</taxon>
        <taxon>Synergistia</taxon>
        <taxon>Synergistales</taxon>
        <taxon>Aminithiophilaceae</taxon>
        <taxon>Aminithiophilus</taxon>
    </lineage>
</organism>
<evidence type="ECO:0000259" key="1">
    <source>
        <dbReference type="Pfam" id="PF07883"/>
    </source>
</evidence>
<accession>A0A9Q7AFA7</accession>
<evidence type="ECO:0000313" key="2">
    <source>
        <dbReference type="EMBL" id="QTX32179.1"/>
    </source>
</evidence>
<name>A0A9Q7AFA7_9BACT</name>
<dbReference type="InterPro" id="IPR011051">
    <property type="entry name" value="RmlC_Cupin_sf"/>
</dbReference>
<proteinExistence type="predicted"/>